<feature type="region of interest" description="Disordered" evidence="1">
    <location>
        <begin position="92"/>
        <end position="194"/>
    </location>
</feature>
<name>A0A494ZXT5_9BACI</name>
<protein>
    <recommendedName>
        <fullName evidence="3">PepSY domain-containing protein</fullName>
    </recommendedName>
</protein>
<keyword evidence="2" id="KW-0732">Signal</keyword>
<gene>
    <name evidence="4" type="ORF">D8M06_14895</name>
</gene>
<evidence type="ECO:0000313" key="4">
    <source>
        <dbReference type="EMBL" id="RKQ30912.1"/>
    </source>
</evidence>
<feature type="signal peptide" evidence="2">
    <location>
        <begin position="1"/>
        <end position="23"/>
    </location>
</feature>
<dbReference type="EMBL" id="RBZP01000015">
    <property type="protein sequence ID" value="RKQ30912.1"/>
    <property type="molecule type" value="Genomic_DNA"/>
</dbReference>
<evidence type="ECO:0000259" key="3">
    <source>
        <dbReference type="Pfam" id="PF03413"/>
    </source>
</evidence>
<organism evidence="4 5">
    <name type="scientific">Oceanobacillus halophilus</name>
    <dbReference type="NCBI Taxonomy" id="930130"/>
    <lineage>
        <taxon>Bacteria</taxon>
        <taxon>Bacillati</taxon>
        <taxon>Bacillota</taxon>
        <taxon>Bacilli</taxon>
        <taxon>Bacillales</taxon>
        <taxon>Bacillaceae</taxon>
        <taxon>Oceanobacillus</taxon>
    </lineage>
</organism>
<dbReference type="AlphaFoldDB" id="A0A494ZXT5"/>
<reference evidence="4 5" key="1">
    <citation type="journal article" date="2016" name="Int. J. Syst. Evol. Microbiol.">
        <title>Oceanobacillus halophilus sp. nov., a novel moderately halophilic bacterium from a hypersaline lake.</title>
        <authorList>
            <person name="Amoozegar M.A."/>
            <person name="Bagheri M."/>
            <person name="Makhdoumi A."/>
            <person name="Nikou M.M."/>
            <person name="Fazeli S.A.S."/>
            <person name="Schumann P."/>
            <person name="Sproer C."/>
            <person name="Sanchez-Porro C."/>
            <person name="Ventosa A."/>
        </authorList>
    </citation>
    <scope>NUCLEOTIDE SEQUENCE [LARGE SCALE GENOMIC DNA]</scope>
    <source>
        <strain evidence="4 5">DSM 23996</strain>
    </source>
</reference>
<comment type="caution">
    <text evidence="4">The sequence shown here is derived from an EMBL/GenBank/DDBJ whole genome shotgun (WGS) entry which is preliminary data.</text>
</comment>
<evidence type="ECO:0000256" key="2">
    <source>
        <dbReference type="SAM" id="SignalP"/>
    </source>
</evidence>
<feature type="compositionally biased region" description="Basic and acidic residues" evidence="1">
    <location>
        <begin position="92"/>
        <end position="182"/>
    </location>
</feature>
<evidence type="ECO:0000313" key="5">
    <source>
        <dbReference type="Proteomes" id="UP000269301"/>
    </source>
</evidence>
<accession>A0A494ZXT5</accession>
<keyword evidence="5" id="KW-1185">Reference proteome</keyword>
<feature type="domain" description="PepSY" evidence="3">
    <location>
        <begin position="33"/>
        <end position="90"/>
    </location>
</feature>
<dbReference type="InterPro" id="IPR025711">
    <property type="entry name" value="PepSY"/>
</dbReference>
<feature type="chain" id="PRO_5039729103" description="PepSY domain-containing protein" evidence="2">
    <location>
        <begin position="24"/>
        <end position="254"/>
    </location>
</feature>
<feature type="domain" description="PepSY" evidence="3">
    <location>
        <begin position="189"/>
        <end position="243"/>
    </location>
</feature>
<dbReference type="Pfam" id="PF03413">
    <property type="entry name" value="PepSY"/>
    <property type="match status" value="2"/>
</dbReference>
<dbReference type="Proteomes" id="UP000269301">
    <property type="component" value="Unassembled WGS sequence"/>
</dbReference>
<dbReference type="OrthoDB" id="5361545at2"/>
<sequence>MKKKVIAAIGAMAVAGTIGFAFSQSGVVNADPKLSANEIREQVNAEYPGTITELELDKKGKNSVYEVEVELEGKEYELKIDGDTGEVIKLEEKVISQKTKPKSDDKDDKQADDKQKKEKVEITEKKESTNKDKAEEVKTEDNKKAETKSDDSQDDKKAKTKSDAKQDDKPKKSTNDVKDNKSSSKKTVIGSNQAKKIALQNFDGTIEELELDDDDGRLVYEIEMYKGNSEAEIEIDAYTGEVLVIEIETEDDDD</sequence>
<dbReference type="RefSeq" id="WP_121205324.1">
    <property type="nucleotide sequence ID" value="NZ_RBZP01000015.1"/>
</dbReference>
<evidence type="ECO:0000256" key="1">
    <source>
        <dbReference type="SAM" id="MobiDB-lite"/>
    </source>
</evidence>
<proteinExistence type="predicted"/>
<dbReference type="Gene3D" id="3.10.450.40">
    <property type="match status" value="2"/>
</dbReference>